<keyword evidence="4 8" id="KW-0812">Transmembrane</keyword>
<dbReference type="PROSITE" id="PS50928">
    <property type="entry name" value="ABC_TM1"/>
    <property type="match status" value="1"/>
</dbReference>
<sequence>MYGDSMEKSIGKQNIKRSNLINNTLDNLNSIKKNKTKIKLYILLVIVAVLLLIALFGQYIVPHDPYAQDLSNALSSPSKEFIFGTDRYGRCLFSRVVVGSKTTMFSALGLVAIIATFGTIVGSICGYVGGKIDEVIMRISDVFLAFPGMVFAIAVAGVLGGGIVNAVISLALISWPKFSRLARGNVLTIKNSTYIQAAKLSGCSHMKIIFKHIFPNILGPIIVTATLDIGVMMMELAGLSFLGLGAMPPTAEWGSMMSNGRSMIQSSPWVIFAPGFAIFITVIIFNLLGDTVRDYLDVSNNK</sequence>
<organism evidence="10 11">
    <name type="scientific">Terrisporobacter glycolicus ATCC 14880 = DSM 1288</name>
    <dbReference type="NCBI Taxonomy" id="1121315"/>
    <lineage>
        <taxon>Bacteria</taxon>
        <taxon>Bacillati</taxon>
        <taxon>Bacillota</taxon>
        <taxon>Clostridia</taxon>
        <taxon>Peptostreptococcales</taxon>
        <taxon>Peptostreptococcaceae</taxon>
        <taxon>Terrisporobacter</taxon>
    </lineage>
</organism>
<dbReference type="InterPro" id="IPR025966">
    <property type="entry name" value="OppC_N"/>
</dbReference>
<dbReference type="SUPFAM" id="SSF161098">
    <property type="entry name" value="MetI-like"/>
    <property type="match status" value="1"/>
</dbReference>
<evidence type="ECO:0000256" key="6">
    <source>
        <dbReference type="ARBA" id="ARBA00023136"/>
    </source>
</evidence>
<dbReference type="Pfam" id="PF00528">
    <property type="entry name" value="BPD_transp_1"/>
    <property type="match status" value="1"/>
</dbReference>
<dbReference type="InterPro" id="IPR035906">
    <property type="entry name" value="MetI-like_sf"/>
</dbReference>
<feature type="domain" description="ABC transmembrane type-1" evidence="9">
    <location>
        <begin position="104"/>
        <end position="289"/>
    </location>
</feature>
<evidence type="ECO:0000256" key="3">
    <source>
        <dbReference type="ARBA" id="ARBA00022475"/>
    </source>
</evidence>
<dbReference type="NCBIfam" id="NF045474">
    <property type="entry name" value="Opp2C"/>
    <property type="match status" value="1"/>
</dbReference>
<evidence type="ECO:0000256" key="1">
    <source>
        <dbReference type="ARBA" id="ARBA00004651"/>
    </source>
</evidence>
<proteinExistence type="inferred from homology"/>
<dbReference type="InterPro" id="IPR000515">
    <property type="entry name" value="MetI-like"/>
</dbReference>
<keyword evidence="3" id="KW-1003">Cell membrane</keyword>
<keyword evidence="6 8" id="KW-0472">Membrane</keyword>
<comment type="subcellular location">
    <subcellularLocation>
        <location evidence="1 8">Cell membrane</location>
        <topology evidence="1 8">Multi-pass membrane protein</topology>
    </subcellularLocation>
</comment>
<feature type="transmembrane region" description="Helical" evidence="8">
    <location>
        <begin position="268"/>
        <end position="288"/>
    </location>
</feature>
<keyword evidence="5 8" id="KW-1133">Transmembrane helix</keyword>
<accession>A0ABZ2EVG6</accession>
<feature type="transmembrane region" description="Helical" evidence="8">
    <location>
        <begin position="221"/>
        <end position="247"/>
    </location>
</feature>
<feature type="transmembrane region" description="Helical" evidence="8">
    <location>
        <begin position="142"/>
        <end position="175"/>
    </location>
</feature>
<dbReference type="InterPro" id="IPR053385">
    <property type="entry name" value="ABC_transport_permease"/>
</dbReference>
<protein>
    <submittedName>
        <fullName evidence="10">D,D-dipeptide transport system permease protein DdpC</fullName>
    </submittedName>
</protein>
<dbReference type="EMBL" id="CP117523">
    <property type="protein sequence ID" value="WWD83700.1"/>
    <property type="molecule type" value="Genomic_DNA"/>
</dbReference>
<dbReference type="Proteomes" id="UP001348492">
    <property type="component" value="Chromosome"/>
</dbReference>
<evidence type="ECO:0000259" key="9">
    <source>
        <dbReference type="PROSITE" id="PS50928"/>
    </source>
</evidence>
<name>A0ABZ2EVG6_9FIRM</name>
<evidence type="ECO:0000313" key="10">
    <source>
        <dbReference type="EMBL" id="WWD83700.1"/>
    </source>
</evidence>
<evidence type="ECO:0000256" key="8">
    <source>
        <dbReference type="RuleBase" id="RU363032"/>
    </source>
</evidence>
<keyword evidence="11" id="KW-1185">Reference proteome</keyword>
<dbReference type="Gene3D" id="1.10.3720.10">
    <property type="entry name" value="MetI-like"/>
    <property type="match status" value="1"/>
</dbReference>
<dbReference type="PANTHER" id="PTHR43386:SF1">
    <property type="entry name" value="D,D-DIPEPTIDE TRANSPORT SYSTEM PERMEASE PROTEIN DDPC-RELATED"/>
    <property type="match status" value="1"/>
</dbReference>
<dbReference type="PANTHER" id="PTHR43386">
    <property type="entry name" value="OLIGOPEPTIDE TRANSPORT SYSTEM PERMEASE PROTEIN APPC"/>
    <property type="match status" value="1"/>
</dbReference>
<keyword evidence="2 8" id="KW-0813">Transport</keyword>
<feature type="transmembrane region" description="Helical" evidence="8">
    <location>
        <begin position="104"/>
        <end position="130"/>
    </location>
</feature>
<dbReference type="CDD" id="cd06261">
    <property type="entry name" value="TM_PBP2"/>
    <property type="match status" value="1"/>
</dbReference>
<gene>
    <name evidence="10" type="primary">ddpC</name>
    <name evidence="10" type="ORF">TEGL_21140</name>
</gene>
<evidence type="ECO:0000256" key="5">
    <source>
        <dbReference type="ARBA" id="ARBA00022989"/>
    </source>
</evidence>
<dbReference type="InterPro" id="IPR050366">
    <property type="entry name" value="BP-dependent_transpt_permease"/>
</dbReference>
<evidence type="ECO:0000256" key="4">
    <source>
        <dbReference type="ARBA" id="ARBA00022692"/>
    </source>
</evidence>
<dbReference type="Pfam" id="PF12911">
    <property type="entry name" value="OppC_N"/>
    <property type="match status" value="1"/>
</dbReference>
<evidence type="ECO:0000313" key="11">
    <source>
        <dbReference type="Proteomes" id="UP001348492"/>
    </source>
</evidence>
<feature type="transmembrane region" description="Helical" evidence="8">
    <location>
        <begin position="40"/>
        <end position="61"/>
    </location>
</feature>
<evidence type="ECO:0000256" key="2">
    <source>
        <dbReference type="ARBA" id="ARBA00022448"/>
    </source>
</evidence>
<evidence type="ECO:0000256" key="7">
    <source>
        <dbReference type="ARBA" id="ARBA00024202"/>
    </source>
</evidence>
<comment type="similarity">
    <text evidence="7">Belongs to the binding-protein-dependent transport system permease family. OppBC subfamily.</text>
</comment>
<reference evidence="10 11" key="1">
    <citation type="journal article" date="2023" name="PLoS ONE">
        <title>Genome-based metabolic and phylogenomic analysis of three Terrisporobacter species.</title>
        <authorList>
            <person name="Boer T."/>
            <person name="Bengelsdorf F.R."/>
            <person name="Bomeke M."/>
            <person name="Daniel R."/>
            <person name="Poehlein A."/>
        </authorList>
    </citation>
    <scope>NUCLEOTIDE SEQUENCE [LARGE SCALE GENOMIC DNA]</scope>
    <source>
        <strain evidence="10 11">DSM 1288</strain>
    </source>
</reference>